<gene>
    <name evidence="3" type="ORF">SD10_13665</name>
</gene>
<feature type="domain" description="Gfo/Idh/MocA-like oxidoreductase bacterial type C-terminal" evidence="2">
    <location>
        <begin position="210"/>
        <end position="439"/>
    </location>
</feature>
<reference evidence="3 4" key="1">
    <citation type="journal article" date="2014" name="Curr. Microbiol.">
        <title>Spirosoma radiotolerans sp. nov., a gamma-radiation-resistant bacterium isolated from gamma ray-irradiated soil.</title>
        <authorList>
            <person name="Lee J.J."/>
            <person name="Srinivasan S."/>
            <person name="Lim S."/>
            <person name="Joe M."/>
            <person name="Im S."/>
            <person name="Bae S.I."/>
            <person name="Park K.R."/>
            <person name="Han J.H."/>
            <person name="Park S.H."/>
            <person name="Joo B.M."/>
            <person name="Park S.J."/>
            <person name="Kim M.K."/>
        </authorList>
    </citation>
    <scope>NUCLEOTIDE SEQUENCE [LARGE SCALE GENOMIC DNA]</scope>
    <source>
        <strain evidence="3 4">DG5A</strain>
    </source>
</reference>
<dbReference type="Pfam" id="PF01408">
    <property type="entry name" value="GFO_IDH_MocA"/>
    <property type="match status" value="1"/>
</dbReference>
<dbReference type="STRING" id="1379870.SD10_13665"/>
<dbReference type="InterPro" id="IPR019546">
    <property type="entry name" value="TAT_signal_bac_arc"/>
</dbReference>
<dbReference type="Gene3D" id="3.30.360.10">
    <property type="entry name" value="Dihydrodipicolinate Reductase, domain 2"/>
    <property type="match status" value="1"/>
</dbReference>
<name>A0A0E4A0L9_9BACT</name>
<dbReference type="HOGENOM" id="CLU_023194_24_0_10"/>
<evidence type="ECO:0000313" key="4">
    <source>
        <dbReference type="Proteomes" id="UP000033054"/>
    </source>
</evidence>
<dbReference type="AlphaFoldDB" id="A0A0E4A0L9"/>
<dbReference type="PROSITE" id="PS51318">
    <property type="entry name" value="TAT"/>
    <property type="match status" value="1"/>
</dbReference>
<evidence type="ECO:0000259" key="2">
    <source>
        <dbReference type="Pfam" id="PF19051"/>
    </source>
</evidence>
<dbReference type="RefSeq" id="WP_046579505.1">
    <property type="nucleotide sequence ID" value="NZ_CP010429.1"/>
</dbReference>
<dbReference type="GO" id="GO:0000166">
    <property type="term" value="F:nucleotide binding"/>
    <property type="evidence" value="ECO:0007669"/>
    <property type="project" value="InterPro"/>
</dbReference>
<proteinExistence type="predicted"/>
<dbReference type="SUPFAM" id="SSF55347">
    <property type="entry name" value="Glyceraldehyde-3-phosphate dehydrogenase-like, C-terminal domain"/>
    <property type="match status" value="1"/>
</dbReference>
<dbReference type="InterPro" id="IPR006311">
    <property type="entry name" value="TAT_signal"/>
</dbReference>
<dbReference type="InterPro" id="IPR000683">
    <property type="entry name" value="Gfo/Idh/MocA-like_OxRdtase_N"/>
</dbReference>
<dbReference type="Pfam" id="PF19051">
    <property type="entry name" value="GFO_IDH_MocA_C2"/>
    <property type="match status" value="1"/>
</dbReference>
<protein>
    <submittedName>
        <fullName evidence="3">Dehydrogenase</fullName>
    </submittedName>
</protein>
<dbReference type="KEGG" id="srd:SD10_13665"/>
<accession>A0A0E4A0L9</accession>
<keyword evidence="4" id="KW-1185">Reference proteome</keyword>
<dbReference type="InterPro" id="IPR043906">
    <property type="entry name" value="Gfo/Idh/MocA_OxRdtase_bact_C"/>
</dbReference>
<dbReference type="Proteomes" id="UP000033054">
    <property type="component" value="Chromosome"/>
</dbReference>
<organism evidence="3 4">
    <name type="scientific">Spirosoma radiotolerans</name>
    <dbReference type="NCBI Taxonomy" id="1379870"/>
    <lineage>
        <taxon>Bacteria</taxon>
        <taxon>Pseudomonadati</taxon>
        <taxon>Bacteroidota</taxon>
        <taxon>Cytophagia</taxon>
        <taxon>Cytophagales</taxon>
        <taxon>Cytophagaceae</taxon>
        <taxon>Spirosoma</taxon>
    </lineage>
</organism>
<evidence type="ECO:0000259" key="1">
    <source>
        <dbReference type="Pfam" id="PF01408"/>
    </source>
</evidence>
<evidence type="ECO:0000313" key="3">
    <source>
        <dbReference type="EMBL" id="AKD58517.1"/>
    </source>
</evidence>
<dbReference type="InterPro" id="IPR036291">
    <property type="entry name" value="NAD(P)-bd_dom_sf"/>
</dbReference>
<dbReference type="PANTHER" id="PTHR43818:SF5">
    <property type="entry name" value="OXIDOREDUCTASE FAMILY PROTEIN"/>
    <property type="match status" value="1"/>
</dbReference>
<dbReference type="NCBIfam" id="TIGR01409">
    <property type="entry name" value="TAT_signal_seq"/>
    <property type="match status" value="1"/>
</dbReference>
<feature type="domain" description="Gfo/Idh/MocA-like oxidoreductase N-terminal" evidence="1">
    <location>
        <begin position="43"/>
        <end position="167"/>
    </location>
</feature>
<dbReference type="Gene3D" id="3.40.50.720">
    <property type="entry name" value="NAD(P)-binding Rossmann-like Domain"/>
    <property type="match status" value="1"/>
</dbReference>
<dbReference type="PATRIC" id="fig|1379870.5.peg.2971"/>
<dbReference type="InterPro" id="IPR050463">
    <property type="entry name" value="Gfo/Idh/MocA_oxidrdct_glycsds"/>
</dbReference>
<dbReference type="EMBL" id="CP010429">
    <property type="protein sequence ID" value="AKD58517.1"/>
    <property type="molecule type" value="Genomic_DNA"/>
</dbReference>
<dbReference type="OrthoDB" id="9763611at2"/>
<dbReference type="PANTHER" id="PTHR43818">
    <property type="entry name" value="BCDNA.GH03377"/>
    <property type="match status" value="1"/>
</dbReference>
<dbReference type="SUPFAM" id="SSF51735">
    <property type="entry name" value="NAD(P)-binding Rossmann-fold domains"/>
    <property type="match status" value="1"/>
</dbReference>
<sequence length="447" mass="49692">METSRREFIKTAALGTAGLTVGGLANGMSAKSYAKIIGANERLNVAIAGLGRRLPAYYEPISKKESNVELVYLCDVMKKQREAAVQKFSKHITYTPKLENDIRKVIADKNVDVLINATPDHWHAPGTWMAVLAGKHVYVEKPCSHNPREGEILVEFQKKYGKIIQMGNQQRSAPESIDIIGQIHNGVIGTPYKAVAFYANARGEVPAPKKAPAPDGLDWDLFQGPAPRVPYTHDTWDYNWHWYGWTYGTAEAGNNATHELDVARWALQVEFPEYVTVEAAKRSFPEDGWAVYDTMDATFRFPGNKIIKWDGKSRNGHKTYGSDRGTIIYGSNGTVYVDRDGYTLFSRDGKVIKTSKSKGSESGTALGGGGDMTTLHMMNFFDAVRGKAKQNSTIEEGARSTLLCHLANIAYRTNKSFAVDSKNGHIRDADAMKLWTRQYEKGWEPGI</sequence>